<feature type="transmembrane region" description="Helical" evidence="6">
    <location>
        <begin position="69"/>
        <end position="89"/>
    </location>
</feature>
<evidence type="ECO:0000313" key="8">
    <source>
        <dbReference type="EMBL" id="AWT51717.1"/>
    </source>
</evidence>
<keyword evidence="4 6" id="KW-1133">Transmembrane helix</keyword>
<protein>
    <submittedName>
        <fullName evidence="8">Copper resistance protein D</fullName>
    </submittedName>
</protein>
<evidence type="ECO:0000256" key="4">
    <source>
        <dbReference type="ARBA" id="ARBA00022989"/>
    </source>
</evidence>
<feature type="transmembrane region" description="Helical" evidence="6">
    <location>
        <begin position="96"/>
        <end position="115"/>
    </location>
</feature>
<evidence type="ECO:0000313" key="9">
    <source>
        <dbReference type="Proteomes" id="UP000011200"/>
    </source>
</evidence>
<feature type="transmembrane region" description="Helical" evidence="6">
    <location>
        <begin position="299"/>
        <end position="317"/>
    </location>
</feature>
<feature type="domain" description="Copper resistance protein D" evidence="7">
    <location>
        <begin position="170"/>
        <end position="274"/>
    </location>
</feature>
<keyword evidence="5 6" id="KW-0472">Membrane</keyword>
<evidence type="ECO:0000256" key="5">
    <source>
        <dbReference type="ARBA" id="ARBA00023136"/>
    </source>
</evidence>
<organism evidence="8 9">
    <name type="scientific">Mycolicibacterium smegmatis (strain MKD8)</name>
    <name type="common">Mycobacterium smegmatis</name>
    <dbReference type="NCBI Taxonomy" id="1214915"/>
    <lineage>
        <taxon>Bacteria</taxon>
        <taxon>Bacillati</taxon>
        <taxon>Actinomycetota</taxon>
        <taxon>Actinomycetes</taxon>
        <taxon>Mycobacteriales</taxon>
        <taxon>Mycobacteriaceae</taxon>
        <taxon>Mycolicibacterium</taxon>
    </lineage>
</organism>
<evidence type="ECO:0000256" key="6">
    <source>
        <dbReference type="SAM" id="Phobius"/>
    </source>
</evidence>
<dbReference type="GO" id="GO:0006825">
    <property type="term" value="P:copper ion transport"/>
    <property type="evidence" value="ECO:0007669"/>
    <property type="project" value="InterPro"/>
</dbReference>
<evidence type="ECO:0000259" key="7">
    <source>
        <dbReference type="Pfam" id="PF05425"/>
    </source>
</evidence>
<comment type="subcellular location">
    <subcellularLocation>
        <location evidence="1">Cell membrane</location>
        <topology evidence="1">Multi-pass membrane protein</topology>
    </subcellularLocation>
</comment>
<dbReference type="GO" id="GO:0005886">
    <property type="term" value="C:plasma membrane"/>
    <property type="evidence" value="ECO:0007669"/>
    <property type="project" value="UniProtKB-SubCell"/>
</dbReference>
<reference evidence="9" key="2">
    <citation type="submission" date="2018-03" db="EMBL/GenBank/DDBJ databases">
        <authorList>
            <person name="Derbyshire K."/>
            <person name="Gray T.A."/>
            <person name="Champion M."/>
        </authorList>
    </citation>
    <scope>NUCLEOTIDE SEQUENCE [LARGE SCALE GENOMIC DNA]</scope>
    <source>
        <strain evidence="9">MKD8</strain>
    </source>
</reference>
<dbReference type="Proteomes" id="UP000011200">
    <property type="component" value="Chromosome"/>
</dbReference>
<feature type="transmembrane region" description="Helical" evidence="6">
    <location>
        <begin position="256"/>
        <end position="279"/>
    </location>
</feature>
<reference evidence="8 9" key="1">
    <citation type="journal article" date="2013" name="Genome Announc.">
        <title>Draft genome sequence of MKD8, a conjugal recipient Mycobacterium smegmatis strain.</title>
        <authorList>
            <person name="Gray T.A."/>
            <person name="Palumbo M.J."/>
            <person name="Derbyshire K.M."/>
        </authorList>
    </citation>
    <scope>NUCLEOTIDE SEQUENCE [LARGE SCALE GENOMIC DNA]</scope>
    <source>
        <strain evidence="8 9">MKD8</strain>
    </source>
</reference>
<dbReference type="AlphaFoldDB" id="A0A2U9PIZ2"/>
<feature type="transmembrane region" description="Helical" evidence="6">
    <location>
        <begin position="135"/>
        <end position="154"/>
    </location>
</feature>
<evidence type="ECO:0000256" key="3">
    <source>
        <dbReference type="ARBA" id="ARBA00022692"/>
    </source>
</evidence>
<dbReference type="EMBL" id="CP027541">
    <property type="protein sequence ID" value="AWT51717.1"/>
    <property type="molecule type" value="Genomic_DNA"/>
</dbReference>
<dbReference type="PANTHER" id="PTHR34820">
    <property type="entry name" value="INNER MEMBRANE PROTEIN YEBZ"/>
    <property type="match status" value="1"/>
</dbReference>
<proteinExistence type="predicted"/>
<name>A0A2U9PIZ2_MYCSE</name>
<gene>
    <name evidence="8" type="ORF">D806_007260</name>
</gene>
<feature type="transmembrane region" description="Helical" evidence="6">
    <location>
        <begin position="44"/>
        <end position="63"/>
    </location>
</feature>
<accession>A0A2U9PIZ2</accession>
<dbReference type="Pfam" id="PF05425">
    <property type="entry name" value="CopD"/>
    <property type="match status" value="1"/>
</dbReference>
<dbReference type="InterPro" id="IPR008457">
    <property type="entry name" value="Cu-R_CopD_dom"/>
</dbReference>
<feature type="transmembrane region" description="Helical" evidence="6">
    <location>
        <begin position="175"/>
        <end position="195"/>
    </location>
</feature>
<evidence type="ECO:0000256" key="2">
    <source>
        <dbReference type="ARBA" id="ARBA00022475"/>
    </source>
</evidence>
<keyword evidence="2" id="KW-1003">Cell membrane</keyword>
<dbReference type="InterPro" id="IPR032694">
    <property type="entry name" value="CopC/D"/>
</dbReference>
<evidence type="ECO:0000256" key="1">
    <source>
        <dbReference type="ARBA" id="ARBA00004651"/>
    </source>
</evidence>
<dbReference type="PANTHER" id="PTHR34820:SF4">
    <property type="entry name" value="INNER MEMBRANE PROTEIN YEBZ"/>
    <property type="match status" value="1"/>
</dbReference>
<sequence length="325" mass="33850">MPSFVDIGIEVMQRVAISVPVGIGMTVSTLALPEKTGGVVAKRVRALALPAAVLVFLAALPAFPAADTGAARIGAVGLVVTGLGSAALWTCASRPLAGGVAAIAALTGFVPNVPVTFALNDVAHDLLTAAHVLGMQVWTGGLIVLALAGVLGRIGGPPPDALRATEDWTRIWERFTLVATCAVGVMIVSGTWLAWTHVGTVGQFFTTSYGRHLFVKLVFVLALVLAGAYNMRVLLPKIAEARRRDDHRWAFRLAVEHFPVVVLGEAVLVIAILVMVTFLHGSARAQAGWPAARAFDLTVLGSGVVLTVLVAIALRAGRSRSGAPK</sequence>
<feature type="transmembrane region" description="Helical" evidence="6">
    <location>
        <begin position="12"/>
        <end position="32"/>
    </location>
</feature>
<keyword evidence="3 6" id="KW-0812">Transmembrane</keyword>
<feature type="transmembrane region" description="Helical" evidence="6">
    <location>
        <begin position="215"/>
        <end position="235"/>
    </location>
</feature>